<proteinExistence type="predicted"/>
<dbReference type="AlphaFoldDB" id="A0AAE0XF58"/>
<reference evidence="2" key="1">
    <citation type="journal article" date="2023" name="G3 (Bethesda)">
        <title>A reference genome for the long-term kleptoplast-retaining sea slug Elysia crispata morphotype clarki.</title>
        <authorList>
            <person name="Eastman K.E."/>
            <person name="Pendleton A.L."/>
            <person name="Shaikh M.A."/>
            <person name="Suttiyut T."/>
            <person name="Ogas R."/>
            <person name="Tomko P."/>
            <person name="Gavelis G."/>
            <person name="Widhalm J.R."/>
            <person name="Wisecaver J.H."/>
        </authorList>
    </citation>
    <scope>NUCLEOTIDE SEQUENCE</scope>
    <source>
        <strain evidence="2">ECLA1</strain>
    </source>
</reference>
<feature type="chain" id="PRO_5042013084" evidence="1">
    <location>
        <begin position="25"/>
        <end position="111"/>
    </location>
</feature>
<evidence type="ECO:0000256" key="1">
    <source>
        <dbReference type="SAM" id="SignalP"/>
    </source>
</evidence>
<dbReference type="EMBL" id="JAWDGP010008074">
    <property type="protein sequence ID" value="KAK3691842.1"/>
    <property type="molecule type" value="Genomic_DNA"/>
</dbReference>
<evidence type="ECO:0000313" key="2">
    <source>
        <dbReference type="EMBL" id="KAK3691842.1"/>
    </source>
</evidence>
<gene>
    <name evidence="2" type="ORF">RRG08_014224</name>
</gene>
<keyword evidence="3" id="KW-1185">Reference proteome</keyword>
<organism evidence="2 3">
    <name type="scientific">Elysia crispata</name>
    <name type="common">lettuce slug</name>
    <dbReference type="NCBI Taxonomy" id="231223"/>
    <lineage>
        <taxon>Eukaryota</taxon>
        <taxon>Metazoa</taxon>
        <taxon>Spiralia</taxon>
        <taxon>Lophotrochozoa</taxon>
        <taxon>Mollusca</taxon>
        <taxon>Gastropoda</taxon>
        <taxon>Heterobranchia</taxon>
        <taxon>Euthyneura</taxon>
        <taxon>Panpulmonata</taxon>
        <taxon>Sacoglossa</taxon>
        <taxon>Placobranchoidea</taxon>
        <taxon>Plakobranchidae</taxon>
        <taxon>Elysia</taxon>
    </lineage>
</organism>
<evidence type="ECO:0000313" key="3">
    <source>
        <dbReference type="Proteomes" id="UP001283361"/>
    </source>
</evidence>
<dbReference type="Proteomes" id="UP001283361">
    <property type="component" value="Unassembled WGS sequence"/>
</dbReference>
<name>A0AAE0XF58_9GAST</name>
<sequence>MPAKSQPTFSVAIFILFCLLETCAHPPEDTSAPALSCDNNQEIYSVGSSQLFPVCLVVDLDLDLGPILIILHSQRPAADSFVESRKGFSDPGSRRVHLISLYPGAVPPNHA</sequence>
<comment type="caution">
    <text evidence="2">The sequence shown here is derived from an EMBL/GenBank/DDBJ whole genome shotgun (WGS) entry which is preliminary data.</text>
</comment>
<accession>A0AAE0XF58</accession>
<protein>
    <submittedName>
        <fullName evidence="2">Uncharacterized protein</fullName>
    </submittedName>
</protein>
<feature type="signal peptide" evidence="1">
    <location>
        <begin position="1"/>
        <end position="24"/>
    </location>
</feature>
<keyword evidence="1" id="KW-0732">Signal</keyword>